<accession>A0A0B5AZG6</accession>
<evidence type="ECO:0000313" key="2">
    <source>
        <dbReference type="Proteomes" id="UP000031449"/>
    </source>
</evidence>
<dbReference type="AlphaFoldDB" id="A0A0B5AZG6"/>
<geneLocation type="plasmid" evidence="2"/>
<dbReference type="OrthoDB" id="2972708at2"/>
<organism evidence="1 2">
    <name type="scientific">Jeotgalibacillus malaysiensis</name>
    <dbReference type="NCBI Taxonomy" id="1508404"/>
    <lineage>
        <taxon>Bacteria</taxon>
        <taxon>Bacillati</taxon>
        <taxon>Bacillota</taxon>
        <taxon>Bacilli</taxon>
        <taxon>Bacillales</taxon>
        <taxon>Caryophanaceae</taxon>
        <taxon>Jeotgalibacillus</taxon>
    </lineage>
</organism>
<sequence>MKQVQVRDEKGHIFNTLTTPAVVFDKEAGVMHKIGEYDDMKTVFDMYQQTYRSGGFDSMADSIVLLELPLDQELIDNIFQNTGYIGNYYREFISTTGVVH</sequence>
<name>A0A0B5AZG6_9BACL</name>
<keyword evidence="2" id="KW-1185">Reference proteome</keyword>
<keyword evidence="1" id="KW-0614">Plasmid</keyword>
<dbReference type="Proteomes" id="UP000031449">
    <property type="component" value="Plasmid unnamed"/>
</dbReference>
<reference evidence="1 2" key="1">
    <citation type="submission" date="2014-08" db="EMBL/GenBank/DDBJ databases">
        <title>Complete genome of a marine bacteria Jeotgalibacillus malaysiensis.</title>
        <authorList>
            <person name="Yaakop A.S."/>
            <person name="Chan K.-G."/>
            <person name="Goh K.M."/>
        </authorList>
    </citation>
    <scope>NUCLEOTIDE SEQUENCE [LARGE SCALE GENOMIC DNA]</scope>
    <source>
        <strain evidence="1 2">D5</strain>
        <plasmid evidence="2">Plasmid</plasmid>
    </source>
</reference>
<proteinExistence type="predicted"/>
<dbReference type="HOGENOM" id="CLU_2302072_0_0_9"/>
<evidence type="ECO:0000313" key="1">
    <source>
        <dbReference type="EMBL" id="AJD93309.1"/>
    </source>
</evidence>
<gene>
    <name evidence="1" type="ORF">JMA_39910</name>
</gene>
<dbReference type="BioCyc" id="JESP1508404:G14D9-13275-MONOMER"/>
<protein>
    <submittedName>
        <fullName evidence="1">Uncharacterized protein</fullName>
    </submittedName>
</protein>
<dbReference type="KEGG" id="jeo:JMA_39910"/>
<dbReference type="EMBL" id="CP009417">
    <property type="protein sequence ID" value="AJD93309.1"/>
    <property type="molecule type" value="Genomic_DNA"/>
</dbReference>